<dbReference type="OrthoDB" id="5243015at2"/>
<dbReference type="EMBL" id="LT629772">
    <property type="protein sequence ID" value="SDS11986.1"/>
    <property type="molecule type" value="Genomic_DNA"/>
</dbReference>
<evidence type="ECO:0000313" key="1">
    <source>
        <dbReference type="EMBL" id="SDS11986.1"/>
    </source>
</evidence>
<dbReference type="SUPFAM" id="SSF55961">
    <property type="entry name" value="Bet v1-like"/>
    <property type="match status" value="1"/>
</dbReference>
<dbReference type="PANTHER" id="PTHR39683">
    <property type="entry name" value="CONSERVED PROTEIN TB16.3"/>
    <property type="match status" value="1"/>
</dbReference>
<reference evidence="1 2" key="1">
    <citation type="submission" date="2016-10" db="EMBL/GenBank/DDBJ databases">
        <authorList>
            <person name="de Groot N.N."/>
        </authorList>
    </citation>
    <scope>NUCLEOTIDE SEQUENCE [LARGE SCALE GENOMIC DNA]</scope>
    <source>
        <strain evidence="1 2">DSM 21800</strain>
    </source>
</reference>
<dbReference type="RefSeq" id="WP_091520644.1">
    <property type="nucleotide sequence ID" value="NZ_LT629772.1"/>
</dbReference>
<accession>A0A1H1PLF7</accession>
<dbReference type="STRING" id="630515.SAMN04489812_0941"/>
<evidence type="ECO:0000313" key="2">
    <source>
        <dbReference type="Proteomes" id="UP000199103"/>
    </source>
</evidence>
<keyword evidence="2" id="KW-1185">Reference proteome</keyword>
<dbReference type="Proteomes" id="UP000199103">
    <property type="component" value="Chromosome I"/>
</dbReference>
<dbReference type="PANTHER" id="PTHR39683:SF4">
    <property type="entry name" value="COENZYME Q-BINDING PROTEIN COQ10 START DOMAIN-CONTAINING PROTEIN"/>
    <property type="match status" value="1"/>
</dbReference>
<dbReference type="InterPro" id="IPR023393">
    <property type="entry name" value="START-like_dom_sf"/>
</dbReference>
<dbReference type="AlphaFoldDB" id="A0A1H1PLF7"/>
<name>A0A1H1PLF7_9ACTN</name>
<sequence>MANSTQSSIEIPADPDQVMAVIADLDGYPQWVDALSTVEVLTTRDDRPDTVRMVLEHKLLSDDYTVAYQWQPERVSWKLIEGRTLKAMDGSYEIEQIAAGTKVTYTLSVDVNLPLPGLLKRTAEKTIIDAALKGLKRQVAAVRDGR</sequence>
<dbReference type="CDD" id="cd07819">
    <property type="entry name" value="SRPBCC_2"/>
    <property type="match status" value="1"/>
</dbReference>
<dbReference type="Gene3D" id="3.30.530.20">
    <property type="match status" value="1"/>
</dbReference>
<proteinExistence type="predicted"/>
<gene>
    <name evidence="1" type="ORF">SAMN04489812_0941</name>
</gene>
<dbReference type="Pfam" id="PF10604">
    <property type="entry name" value="Polyketide_cyc2"/>
    <property type="match status" value="1"/>
</dbReference>
<organism evidence="1 2">
    <name type="scientific">Microlunatus soli</name>
    <dbReference type="NCBI Taxonomy" id="630515"/>
    <lineage>
        <taxon>Bacteria</taxon>
        <taxon>Bacillati</taxon>
        <taxon>Actinomycetota</taxon>
        <taxon>Actinomycetes</taxon>
        <taxon>Propionibacteriales</taxon>
        <taxon>Propionibacteriaceae</taxon>
        <taxon>Microlunatus</taxon>
    </lineage>
</organism>
<protein>
    <submittedName>
        <fullName evidence="1">Ribosome association toxin PasT (RatA) of the RatAB toxin-antitoxin module</fullName>
    </submittedName>
</protein>
<dbReference type="InterPro" id="IPR019587">
    <property type="entry name" value="Polyketide_cyclase/dehydratase"/>
</dbReference>